<evidence type="ECO:0000313" key="3">
    <source>
        <dbReference type="Proteomes" id="UP000306954"/>
    </source>
</evidence>
<dbReference type="Gene3D" id="3.40.1190.20">
    <property type="match status" value="1"/>
</dbReference>
<evidence type="ECO:0000259" key="1">
    <source>
        <dbReference type="Pfam" id="PF00294"/>
    </source>
</evidence>
<organism evidence="2 3">
    <name type="scientific">Wallemia ichthyophaga</name>
    <dbReference type="NCBI Taxonomy" id="245174"/>
    <lineage>
        <taxon>Eukaryota</taxon>
        <taxon>Fungi</taxon>
        <taxon>Dikarya</taxon>
        <taxon>Basidiomycota</taxon>
        <taxon>Wallemiomycotina</taxon>
        <taxon>Wallemiomycetes</taxon>
        <taxon>Wallemiales</taxon>
        <taxon>Wallemiaceae</taxon>
        <taxon>Wallemia</taxon>
    </lineage>
</organism>
<dbReference type="AlphaFoldDB" id="A0A4T0HV73"/>
<dbReference type="EMBL" id="SPOF01000004">
    <property type="protein sequence ID" value="TIB16298.1"/>
    <property type="molecule type" value="Genomic_DNA"/>
</dbReference>
<dbReference type="Pfam" id="PF00294">
    <property type="entry name" value="PfkB"/>
    <property type="match status" value="1"/>
</dbReference>
<dbReference type="InterPro" id="IPR029056">
    <property type="entry name" value="Ribokinase-like"/>
</dbReference>
<accession>A0A4T0HV73</accession>
<reference evidence="2 3" key="1">
    <citation type="submission" date="2019-03" db="EMBL/GenBank/DDBJ databases">
        <title>Sequencing 23 genomes of Wallemia ichthyophaga.</title>
        <authorList>
            <person name="Gostincar C."/>
        </authorList>
    </citation>
    <scope>NUCLEOTIDE SEQUENCE [LARGE SCALE GENOMIC DNA]</scope>
    <source>
        <strain evidence="2 3">EXF-8621</strain>
    </source>
</reference>
<name>A0A4T0HV73_WALIC</name>
<sequence>MGNKDIITLGMFIVDEFEYNHPNGEPNVEKQQNGESQIGGGGTYAIMGSRMWTSPTRLGQIIDTGRDFDESTRKILESYEHDETNRMFILRQDPSKPTTRALNKYMGQRREFKYLTERHKLHLKDYIALGVDEAKYLHSVCNPKRQTAIIKEVKELGWRNVTYIYEPLPEAMTATNMDHLIETMKIDRENTLLSPNHTEAAAMLGVDEPTSSKACEELTQAIHDYVNASKVVLRCGKLGTYVSTPDEAFWVEALHIHNQEKVLDVTGAGNAFLGGLAGGLNRYGDIRKAAACGTISAGYTIEKDGLPCVSLVDEQECWNGRTHTAEQELDHFIKTRM</sequence>
<protein>
    <recommendedName>
        <fullName evidence="1">Carbohydrate kinase PfkB domain-containing protein</fullName>
    </recommendedName>
</protein>
<proteinExistence type="predicted"/>
<dbReference type="Proteomes" id="UP000306954">
    <property type="component" value="Unassembled WGS sequence"/>
</dbReference>
<dbReference type="PANTHER" id="PTHR47098">
    <property type="entry name" value="PROTEIN MAK32"/>
    <property type="match status" value="1"/>
</dbReference>
<evidence type="ECO:0000313" key="2">
    <source>
        <dbReference type="EMBL" id="TIB16298.1"/>
    </source>
</evidence>
<feature type="domain" description="Carbohydrate kinase PfkB" evidence="1">
    <location>
        <begin position="190"/>
        <end position="305"/>
    </location>
</feature>
<dbReference type="PANTHER" id="PTHR47098:SF2">
    <property type="entry name" value="PROTEIN MAK32"/>
    <property type="match status" value="1"/>
</dbReference>
<dbReference type="InterPro" id="IPR011611">
    <property type="entry name" value="PfkB_dom"/>
</dbReference>
<gene>
    <name evidence="2" type="ORF">E3P90_00482</name>
</gene>
<dbReference type="SUPFAM" id="SSF53613">
    <property type="entry name" value="Ribokinase-like"/>
    <property type="match status" value="1"/>
</dbReference>
<comment type="caution">
    <text evidence="2">The sequence shown here is derived from an EMBL/GenBank/DDBJ whole genome shotgun (WGS) entry which is preliminary data.</text>
</comment>